<dbReference type="CDD" id="cd04301">
    <property type="entry name" value="NAT_SF"/>
    <property type="match status" value="1"/>
</dbReference>
<name>A0A160SZP1_9CHLR</name>
<dbReference type="Pfam" id="PF13302">
    <property type="entry name" value="Acetyltransf_3"/>
    <property type="match status" value="1"/>
</dbReference>
<accession>A0A160SZP1</accession>
<dbReference type="EMBL" id="LN890655">
    <property type="protein sequence ID" value="CUS02634.2"/>
    <property type="molecule type" value="Genomic_DNA"/>
</dbReference>
<evidence type="ECO:0000259" key="1">
    <source>
        <dbReference type="PROSITE" id="PS51186"/>
    </source>
</evidence>
<dbReference type="KEGG" id="pbf:CFX0092_A0756"/>
<dbReference type="PANTHER" id="PTHR43415">
    <property type="entry name" value="SPERMIDINE N(1)-ACETYLTRANSFERASE"/>
    <property type="match status" value="1"/>
</dbReference>
<dbReference type="InterPro" id="IPR016181">
    <property type="entry name" value="Acyl_CoA_acyltransferase"/>
</dbReference>
<dbReference type="Proteomes" id="UP000215027">
    <property type="component" value="Chromosome I"/>
</dbReference>
<dbReference type="SUPFAM" id="SSF55729">
    <property type="entry name" value="Acyl-CoA N-acyltransferases (Nat)"/>
    <property type="match status" value="1"/>
</dbReference>
<feature type="domain" description="N-acetyltransferase" evidence="1">
    <location>
        <begin position="8"/>
        <end position="172"/>
    </location>
</feature>
<organism evidence="2 3">
    <name type="scientific">Candidatus Promineifilum breve</name>
    <dbReference type="NCBI Taxonomy" id="1806508"/>
    <lineage>
        <taxon>Bacteria</taxon>
        <taxon>Bacillati</taxon>
        <taxon>Chloroflexota</taxon>
        <taxon>Ardenticatenia</taxon>
        <taxon>Candidatus Promineifilales</taxon>
        <taxon>Candidatus Promineifilaceae</taxon>
        <taxon>Candidatus Promineifilum</taxon>
    </lineage>
</organism>
<dbReference type="Gene3D" id="3.40.630.30">
    <property type="match status" value="1"/>
</dbReference>
<gene>
    <name evidence="2" type="ORF">CFX0092_A0756</name>
</gene>
<protein>
    <submittedName>
        <fullName evidence="2">Acetyltransferase, GNAT family</fullName>
    </submittedName>
</protein>
<dbReference type="InterPro" id="IPR000182">
    <property type="entry name" value="GNAT_dom"/>
</dbReference>
<evidence type="ECO:0000313" key="3">
    <source>
        <dbReference type="Proteomes" id="UP000215027"/>
    </source>
</evidence>
<dbReference type="PANTHER" id="PTHR43415:SF5">
    <property type="entry name" value="ACETYLTRANSFERASE"/>
    <property type="match status" value="1"/>
</dbReference>
<sequence>MGVSLVNVELRPFTADDIDQLIAWVPSAEFLLQFAGPRFQFPLTREQLARFLENTVGEEPLHMPFAAIDAATGETIGHIQLLSIDRPNRSLTIGRVLVGPSALRGRGAGGQIMRAALRIAFEEMGMHRVDLGVFDFNAPAIACYERVGFRREGLLRDSRRSGDHYWSLILMSILEDEWRVASGG</sequence>
<proteinExistence type="predicted"/>
<keyword evidence="3" id="KW-1185">Reference proteome</keyword>
<evidence type="ECO:0000313" key="2">
    <source>
        <dbReference type="EMBL" id="CUS02634.2"/>
    </source>
</evidence>
<dbReference type="PROSITE" id="PS51186">
    <property type="entry name" value="GNAT"/>
    <property type="match status" value="1"/>
</dbReference>
<dbReference type="GO" id="GO:0016747">
    <property type="term" value="F:acyltransferase activity, transferring groups other than amino-acyl groups"/>
    <property type="evidence" value="ECO:0007669"/>
    <property type="project" value="InterPro"/>
</dbReference>
<dbReference type="AlphaFoldDB" id="A0A160SZP1"/>
<reference evidence="2" key="1">
    <citation type="submission" date="2016-01" db="EMBL/GenBank/DDBJ databases">
        <authorList>
            <person name="Mcilroy J.S."/>
            <person name="Karst M S."/>
            <person name="Albertsen M."/>
        </authorList>
    </citation>
    <scope>NUCLEOTIDE SEQUENCE</scope>
    <source>
        <strain evidence="2">Cfx-K</strain>
    </source>
</reference>